<comment type="caution">
    <text evidence="2">The sequence shown here is derived from an EMBL/GenBank/DDBJ whole genome shotgun (WGS) entry which is preliminary data.</text>
</comment>
<sequence length="135" mass="14828">MHTAVTHHGNVLFLDRTNIGPSAINLTNSRCRDNPKDVNQTHDCTAHSVLFTPGPNTVRPLFIFTPLASSLRMARSFRPAATVTAIPRFAVSHLAPVVTSHLATGLRTRMFRSRTAVGMRLTRFYRTADTLSSAA</sequence>
<evidence type="ECO:0000313" key="2">
    <source>
        <dbReference type="EMBL" id="KAI5078740.1"/>
    </source>
</evidence>
<dbReference type="Pfam" id="PF07250">
    <property type="entry name" value="Glyoxal_oxid_N"/>
    <property type="match status" value="1"/>
</dbReference>
<proteinExistence type="predicted"/>
<dbReference type="PANTHER" id="PTHR32208:SF99">
    <property type="entry name" value="GLYOXAL OR GALACTOSE OXIDASE"/>
    <property type="match status" value="1"/>
</dbReference>
<reference evidence="2" key="1">
    <citation type="submission" date="2021-01" db="EMBL/GenBank/DDBJ databases">
        <title>Adiantum capillus-veneris genome.</title>
        <authorList>
            <person name="Fang Y."/>
            <person name="Liao Q."/>
        </authorList>
    </citation>
    <scope>NUCLEOTIDE SEQUENCE</scope>
    <source>
        <strain evidence="2">H3</strain>
        <tissue evidence="2">Leaf</tissue>
    </source>
</reference>
<keyword evidence="3" id="KW-1185">Reference proteome</keyword>
<dbReference type="OrthoDB" id="2019572at2759"/>
<evidence type="ECO:0000313" key="3">
    <source>
        <dbReference type="Proteomes" id="UP000886520"/>
    </source>
</evidence>
<gene>
    <name evidence="2" type="ORF">GOP47_0006411</name>
</gene>
<dbReference type="AlphaFoldDB" id="A0A9D4V3D5"/>
<dbReference type="Proteomes" id="UP000886520">
    <property type="component" value="Chromosome 6"/>
</dbReference>
<dbReference type="EMBL" id="JABFUD020000006">
    <property type="protein sequence ID" value="KAI5078740.1"/>
    <property type="molecule type" value="Genomic_DNA"/>
</dbReference>
<name>A0A9D4V3D5_ADICA</name>
<accession>A0A9D4V3D5</accession>
<protein>
    <recommendedName>
        <fullName evidence="1">Glyoxal oxidase N-terminal domain-containing protein</fullName>
    </recommendedName>
</protein>
<feature type="domain" description="Glyoxal oxidase N-terminal" evidence="1">
    <location>
        <begin position="1"/>
        <end position="67"/>
    </location>
</feature>
<organism evidence="2 3">
    <name type="scientific">Adiantum capillus-veneris</name>
    <name type="common">Maidenhair fern</name>
    <dbReference type="NCBI Taxonomy" id="13818"/>
    <lineage>
        <taxon>Eukaryota</taxon>
        <taxon>Viridiplantae</taxon>
        <taxon>Streptophyta</taxon>
        <taxon>Embryophyta</taxon>
        <taxon>Tracheophyta</taxon>
        <taxon>Polypodiopsida</taxon>
        <taxon>Polypodiidae</taxon>
        <taxon>Polypodiales</taxon>
        <taxon>Pteridineae</taxon>
        <taxon>Pteridaceae</taxon>
        <taxon>Vittarioideae</taxon>
        <taxon>Adiantum</taxon>
    </lineage>
</organism>
<dbReference type="InterPro" id="IPR009880">
    <property type="entry name" value="Glyoxal_oxidase_N"/>
</dbReference>
<dbReference type="PANTHER" id="PTHR32208">
    <property type="entry name" value="SECRETED PROTEIN-RELATED"/>
    <property type="match status" value="1"/>
</dbReference>
<evidence type="ECO:0000259" key="1">
    <source>
        <dbReference type="Pfam" id="PF07250"/>
    </source>
</evidence>